<dbReference type="EMBL" id="MN739154">
    <property type="protein sequence ID" value="QHS90975.1"/>
    <property type="molecule type" value="Genomic_DNA"/>
</dbReference>
<sequence>MSVLNAFTTQMVHFFDELCNTFPEEKDLKMATEGIKGAKKINPRLILDLFVEHVYKSCSTAIYERNMHVIRRHMQDTVTTQFNDMLAALSIFDKHWDTMGTKNQDVIWQYLKVLCHLSEKAAHAI</sequence>
<dbReference type="AlphaFoldDB" id="A0A6C0BF85"/>
<evidence type="ECO:0000313" key="1">
    <source>
        <dbReference type="EMBL" id="QHS90975.1"/>
    </source>
</evidence>
<name>A0A6C0BF85_9ZZZZ</name>
<reference evidence="1" key="1">
    <citation type="journal article" date="2020" name="Nature">
        <title>Giant virus diversity and host interactions through global metagenomics.</title>
        <authorList>
            <person name="Schulz F."/>
            <person name="Roux S."/>
            <person name="Paez-Espino D."/>
            <person name="Jungbluth S."/>
            <person name="Walsh D.A."/>
            <person name="Denef V.J."/>
            <person name="McMahon K.D."/>
            <person name="Konstantinidis K.T."/>
            <person name="Eloe-Fadrosh E.A."/>
            <person name="Kyrpides N.C."/>
            <person name="Woyke T."/>
        </authorList>
    </citation>
    <scope>NUCLEOTIDE SEQUENCE</scope>
    <source>
        <strain evidence="1">GVMAG-M-3300013004-44</strain>
    </source>
</reference>
<protein>
    <submittedName>
        <fullName evidence="1">Uncharacterized protein</fullName>
    </submittedName>
</protein>
<organism evidence="1">
    <name type="scientific">viral metagenome</name>
    <dbReference type="NCBI Taxonomy" id="1070528"/>
    <lineage>
        <taxon>unclassified sequences</taxon>
        <taxon>metagenomes</taxon>
        <taxon>organismal metagenomes</taxon>
    </lineage>
</organism>
<proteinExistence type="predicted"/>
<accession>A0A6C0BF85</accession>